<evidence type="ECO:0000256" key="1">
    <source>
        <dbReference type="SAM" id="SignalP"/>
    </source>
</evidence>
<gene>
    <name evidence="3" type="ORF">SAMN04487992_108128</name>
</gene>
<organism evidence="3 4">
    <name type="scientific">Cellulophaga baltica</name>
    <dbReference type="NCBI Taxonomy" id="76594"/>
    <lineage>
        <taxon>Bacteria</taxon>
        <taxon>Pseudomonadati</taxon>
        <taxon>Bacteroidota</taxon>
        <taxon>Flavobacteriia</taxon>
        <taxon>Flavobacteriales</taxon>
        <taxon>Flavobacteriaceae</taxon>
        <taxon>Cellulophaga</taxon>
    </lineage>
</organism>
<dbReference type="Gene3D" id="2.130.10.10">
    <property type="entry name" value="YVTN repeat-like/Quinoprotein amine dehydrogenase"/>
    <property type="match status" value="1"/>
</dbReference>
<accession>A0A1G7IZS1</accession>
<dbReference type="SUPFAM" id="SSF50998">
    <property type="entry name" value="Quinoprotein alcohol dehydrogenase-like"/>
    <property type="match status" value="2"/>
</dbReference>
<feature type="chain" id="PRO_5010183252" evidence="1">
    <location>
        <begin position="23"/>
        <end position="632"/>
    </location>
</feature>
<dbReference type="Pfam" id="PF13360">
    <property type="entry name" value="PQQ_2"/>
    <property type="match status" value="1"/>
</dbReference>
<dbReference type="AlphaFoldDB" id="A0A1G7IZS1"/>
<dbReference type="InterPro" id="IPR002372">
    <property type="entry name" value="PQQ_rpt_dom"/>
</dbReference>
<dbReference type="EMBL" id="FNBD01000008">
    <property type="protein sequence ID" value="SDF18151.1"/>
    <property type="molecule type" value="Genomic_DNA"/>
</dbReference>
<evidence type="ECO:0000259" key="2">
    <source>
        <dbReference type="Pfam" id="PF13360"/>
    </source>
</evidence>
<dbReference type="eggNOG" id="COG1520">
    <property type="taxonomic scope" value="Bacteria"/>
</dbReference>
<dbReference type="InterPro" id="IPR015943">
    <property type="entry name" value="WD40/YVTN_repeat-like_dom_sf"/>
</dbReference>
<feature type="domain" description="Pyrrolo-quinoline quinone repeat" evidence="2">
    <location>
        <begin position="253"/>
        <end position="348"/>
    </location>
</feature>
<sequence length="632" mass="71242">MSKKTTCLASLAFMIFSFNLFAQREADKKITFENKIEDLFFHEFSAVPIILTDKTVAGIDPSTGTKIWEIEGDRFSALGGALQEDKENYQMVPYSPYIIVDELLVDTRDGKIILNKENNYKSITSFNLIPEIKSYLIQCKTDDKEVNKFFLVDLSANKTKWEQALNLDKKGTIDNISISNSNTIALTVGSNLIILNSNTGDIVLNEEEKIGAIYQNPQGNTYYAVEAASGGLGSMMGAAITMNANKLMALGDKIYAFDAATGEQKWKKPLKLDEGFLFSEEVDGKMFVQHEKGGNVYDYSSGEPLWKRVFEKRKINDIEKNAEGYMVYYGSRKMQLDNNGKELWKKPQYQGNSFLENLAEDDSYDEFEYKDGSIIATSYRIAYYQKDVKKPIWKMAADEDTKIAYDANEKNLIVLDGKNLYIINPDKGLTDDNKQKLQLKKHRDFNLMEVRGDNYFLSSPWEYVIVDKKGTIIKTNYFEQPGESGRKWLNTLSAVGSVAGAAYQVSGLYNAGMGGTSAAAETLTGVVPPGTGSFNQANKGVKQHQAGYYGQMASEALYNPNRLNAFSDSKDYAFYFTKDDSGTKYLAQVSKNTGEEVDKFIFLDNKPNYHVDQVEKRVFYTNGKEAYIFDYK</sequence>
<dbReference type="RefSeq" id="WP_074538843.1">
    <property type="nucleotide sequence ID" value="NZ_FNBD01000008.1"/>
</dbReference>
<keyword evidence="1" id="KW-0732">Signal</keyword>
<proteinExistence type="predicted"/>
<keyword evidence="4" id="KW-1185">Reference proteome</keyword>
<dbReference type="Proteomes" id="UP000182114">
    <property type="component" value="Unassembled WGS sequence"/>
</dbReference>
<protein>
    <submittedName>
        <fullName evidence="3">PQQ-like domain-containing protein</fullName>
    </submittedName>
</protein>
<evidence type="ECO:0000313" key="4">
    <source>
        <dbReference type="Proteomes" id="UP000182114"/>
    </source>
</evidence>
<reference evidence="4" key="1">
    <citation type="submission" date="2016-10" db="EMBL/GenBank/DDBJ databases">
        <authorList>
            <person name="Varghese N."/>
            <person name="Submissions S."/>
        </authorList>
    </citation>
    <scope>NUCLEOTIDE SEQUENCE [LARGE SCALE GENOMIC DNA]</scope>
    <source>
        <strain evidence="4">DSM 24729</strain>
    </source>
</reference>
<name>A0A1G7IZS1_9FLAO</name>
<dbReference type="InterPro" id="IPR011047">
    <property type="entry name" value="Quinoprotein_ADH-like_sf"/>
</dbReference>
<feature type="signal peptide" evidence="1">
    <location>
        <begin position="1"/>
        <end position="22"/>
    </location>
</feature>
<evidence type="ECO:0000313" key="3">
    <source>
        <dbReference type="EMBL" id="SDF18151.1"/>
    </source>
</evidence>